<evidence type="ECO:0000313" key="3">
    <source>
        <dbReference type="Proteomes" id="UP000183649"/>
    </source>
</evidence>
<dbReference type="Proteomes" id="UP000183649">
    <property type="component" value="Unassembled WGS sequence"/>
</dbReference>
<keyword evidence="1" id="KW-0812">Transmembrane</keyword>
<dbReference type="EMBL" id="CYHF01000004">
    <property type="protein sequence ID" value="CUA96301.1"/>
    <property type="molecule type" value="Genomic_DNA"/>
</dbReference>
<keyword evidence="1" id="KW-0472">Membrane</keyword>
<sequence>MALCATLFQGIAIWAGLPATLFALMLLLGYRLNTRFTWTMLLLGIAGLSTRAIAKACTVWSQSAAQASLWLGLAWLALALVVIAACAVALWRIALPRDHRS</sequence>
<evidence type="ECO:0000256" key="1">
    <source>
        <dbReference type="SAM" id="Phobius"/>
    </source>
</evidence>
<dbReference type="STRING" id="339866.GCA_001418255_01315"/>
<proteinExistence type="predicted"/>
<evidence type="ECO:0000313" key="2">
    <source>
        <dbReference type="EMBL" id="CUA96301.1"/>
    </source>
</evidence>
<feature type="transmembrane region" description="Helical" evidence="1">
    <location>
        <begin position="6"/>
        <end position="28"/>
    </location>
</feature>
<dbReference type="AlphaFoldDB" id="A0A0K6HZP9"/>
<feature type="transmembrane region" description="Helical" evidence="1">
    <location>
        <begin position="67"/>
        <end position="91"/>
    </location>
</feature>
<dbReference type="RefSeq" id="WP_055450236.1">
    <property type="nucleotide sequence ID" value="NZ_CYHF01000004.1"/>
</dbReference>
<accession>A0A0K6HZP9</accession>
<gene>
    <name evidence="2" type="ORF">Ga0061069_10482</name>
</gene>
<keyword evidence="3" id="KW-1185">Reference proteome</keyword>
<feature type="transmembrane region" description="Helical" evidence="1">
    <location>
        <begin position="40"/>
        <end position="61"/>
    </location>
</feature>
<keyword evidence="1" id="KW-1133">Transmembrane helix</keyword>
<reference evidence="3" key="1">
    <citation type="submission" date="2015-08" db="EMBL/GenBank/DDBJ databases">
        <authorList>
            <person name="Varghese N."/>
        </authorList>
    </citation>
    <scope>NUCLEOTIDE SEQUENCE [LARGE SCALE GENOMIC DNA]</scope>
    <source>
        <strain evidence="3">DSM 18181</strain>
    </source>
</reference>
<name>A0A0K6HZP9_9BURK</name>
<organism evidence="2 3">
    <name type="scientific">Thiomonas bhubaneswarensis</name>
    <dbReference type="NCBI Taxonomy" id="339866"/>
    <lineage>
        <taxon>Bacteria</taxon>
        <taxon>Pseudomonadati</taxon>
        <taxon>Pseudomonadota</taxon>
        <taxon>Betaproteobacteria</taxon>
        <taxon>Burkholderiales</taxon>
        <taxon>Thiomonas</taxon>
    </lineage>
</organism>
<protein>
    <submittedName>
        <fullName evidence="2">Uncharacterized protein</fullName>
    </submittedName>
</protein>